<evidence type="ECO:0000313" key="2">
    <source>
        <dbReference type="Proteomes" id="UP001157502"/>
    </source>
</evidence>
<organism evidence="1 2">
    <name type="scientific">Dallia pectoralis</name>
    <name type="common">Alaska blackfish</name>
    <dbReference type="NCBI Taxonomy" id="75939"/>
    <lineage>
        <taxon>Eukaryota</taxon>
        <taxon>Metazoa</taxon>
        <taxon>Chordata</taxon>
        <taxon>Craniata</taxon>
        <taxon>Vertebrata</taxon>
        <taxon>Euteleostomi</taxon>
        <taxon>Actinopterygii</taxon>
        <taxon>Neopterygii</taxon>
        <taxon>Teleostei</taxon>
        <taxon>Protacanthopterygii</taxon>
        <taxon>Esociformes</taxon>
        <taxon>Umbridae</taxon>
        <taxon>Dallia</taxon>
    </lineage>
</organism>
<sequence>MLEQHEPYGEARPSGVKHLPPHLVSPGRPLVIEGFKFDLRIYVLVASCDPLRVYLCEEGLARFCTSRYAYPTCTNLEDACMHLTNYSINKHSENVIRDENTGSKTWFLVDNVLDFANTHTFCLLPRMNLHIGVLYSPGDGNPWAIT</sequence>
<dbReference type="Proteomes" id="UP001157502">
    <property type="component" value="Chromosome 25"/>
</dbReference>
<gene>
    <name evidence="1" type="ORF">DPEC_G00276290</name>
</gene>
<proteinExistence type="predicted"/>
<dbReference type="EMBL" id="CM055752">
    <property type="protein sequence ID" value="KAJ7992223.1"/>
    <property type="molecule type" value="Genomic_DNA"/>
</dbReference>
<keyword evidence="2" id="KW-1185">Reference proteome</keyword>
<accession>A0ACC2FLP2</accession>
<evidence type="ECO:0000313" key="1">
    <source>
        <dbReference type="EMBL" id="KAJ7992223.1"/>
    </source>
</evidence>
<comment type="caution">
    <text evidence="1">The sequence shown here is derived from an EMBL/GenBank/DDBJ whole genome shotgun (WGS) entry which is preliminary data.</text>
</comment>
<protein>
    <submittedName>
        <fullName evidence="1">Uncharacterized protein</fullName>
    </submittedName>
</protein>
<name>A0ACC2FLP2_DALPE</name>
<reference evidence="1" key="1">
    <citation type="submission" date="2021-05" db="EMBL/GenBank/DDBJ databases">
        <authorList>
            <person name="Pan Q."/>
            <person name="Jouanno E."/>
            <person name="Zahm M."/>
            <person name="Klopp C."/>
            <person name="Cabau C."/>
            <person name="Louis A."/>
            <person name="Berthelot C."/>
            <person name="Parey E."/>
            <person name="Roest Crollius H."/>
            <person name="Montfort J."/>
            <person name="Robinson-Rechavi M."/>
            <person name="Bouchez O."/>
            <person name="Lampietro C."/>
            <person name="Lopez Roques C."/>
            <person name="Donnadieu C."/>
            <person name="Postlethwait J."/>
            <person name="Bobe J."/>
            <person name="Dillon D."/>
            <person name="Chandos A."/>
            <person name="von Hippel F."/>
            <person name="Guiguen Y."/>
        </authorList>
    </citation>
    <scope>NUCLEOTIDE SEQUENCE</scope>
    <source>
        <strain evidence="1">YG-Jan2019</strain>
    </source>
</reference>